<dbReference type="SUPFAM" id="SSF56300">
    <property type="entry name" value="Metallo-dependent phosphatases"/>
    <property type="match status" value="1"/>
</dbReference>
<dbReference type="PANTHER" id="PTHR42850:SF2">
    <property type="entry name" value="BLL5683 PROTEIN"/>
    <property type="match status" value="1"/>
</dbReference>
<sequence>MKIGILSDIHGNGIALRSVLDDMKKENIRKVIILGDVVVKGPMTTEVLEELRRYEALAWVKGNTDKWFEELAEDFLPKTKREEEICSYLKYAREHMNLEDISFINNLPEEATLKYKGSSILCVHGTPKSIVEAIDGSVPIDEINEIIKDVKEDIILCGHSHCPFIGEVNGKKIFNVGSIGNSLDKDNRASYGILEFLDDEVKLINKKVTYPIEDIINLAKERNFPNLEDYKNIVTYASIE</sequence>
<dbReference type="InterPro" id="IPR029052">
    <property type="entry name" value="Metallo-depent_PP-like"/>
</dbReference>
<dbReference type="NCBIfam" id="TIGR00040">
    <property type="entry name" value="yfcE"/>
    <property type="match status" value="1"/>
</dbReference>
<evidence type="ECO:0000259" key="3">
    <source>
        <dbReference type="Pfam" id="PF12850"/>
    </source>
</evidence>
<name>A0A937FIJ2_9CLOT</name>
<gene>
    <name evidence="4" type="ORF">JK634_10495</name>
</gene>
<dbReference type="GO" id="GO:0046872">
    <property type="term" value="F:metal ion binding"/>
    <property type="evidence" value="ECO:0007669"/>
    <property type="project" value="UniProtKB-KW"/>
</dbReference>
<proteinExistence type="inferred from homology"/>
<dbReference type="RefSeq" id="WP_202767604.1">
    <property type="nucleotide sequence ID" value="NZ_JAESWA010000022.1"/>
</dbReference>
<evidence type="ECO:0000313" key="4">
    <source>
        <dbReference type="EMBL" id="MBL4932236.1"/>
    </source>
</evidence>
<dbReference type="GO" id="GO:0005737">
    <property type="term" value="C:cytoplasm"/>
    <property type="evidence" value="ECO:0007669"/>
    <property type="project" value="TreeGrafter"/>
</dbReference>
<protein>
    <recommendedName>
        <fullName evidence="2">Phosphoesterase</fullName>
        <ecNumber evidence="2">3.1.4.-</ecNumber>
    </recommendedName>
</protein>
<reference evidence="4" key="1">
    <citation type="submission" date="2021-01" db="EMBL/GenBank/DDBJ databases">
        <title>Genome public.</title>
        <authorList>
            <person name="Liu C."/>
            <person name="Sun Q."/>
        </authorList>
    </citation>
    <scope>NUCLEOTIDE SEQUENCE</scope>
    <source>
        <strain evidence="4">YIM B02565</strain>
    </source>
</reference>
<evidence type="ECO:0000256" key="2">
    <source>
        <dbReference type="RuleBase" id="RU362039"/>
    </source>
</evidence>
<dbReference type="InterPro" id="IPR050126">
    <property type="entry name" value="Ap4A_hydrolase"/>
</dbReference>
<keyword evidence="5" id="KW-1185">Reference proteome</keyword>
<keyword evidence="2" id="KW-0479">Metal-binding</keyword>
<dbReference type="PANTHER" id="PTHR42850">
    <property type="entry name" value="METALLOPHOSPHOESTERASE"/>
    <property type="match status" value="1"/>
</dbReference>
<dbReference type="Proteomes" id="UP000623681">
    <property type="component" value="Unassembled WGS sequence"/>
</dbReference>
<comment type="cofactor">
    <cofactor evidence="2">
        <name>a divalent metal cation</name>
        <dbReference type="ChEBI" id="CHEBI:60240"/>
    </cofactor>
</comment>
<dbReference type="GO" id="GO:0016791">
    <property type="term" value="F:phosphatase activity"/>
    <property type="evidence" value="ECO:0007669"/>
    <property type="project" value="TreeGrafter"/>
</dbReference>
<dbReference type="EC" id="3.1.4.-" evidence="2"/>
<dbReference type="Pfam" id="PF12850">
    <property type="entry name" value="Metallophos_2"/>
    <property type="match status" value="1"/>
</dbReference>
<accession>A0A937FIJ2</accession>
<evidence type="ECO:0000256" key="1">
    <source>
        <dbReference type="ARBA" id="ARBA00008950"/>
    </source>
</evidence>
<comment type="similarity">
    <text evidence="1 2">Belongs to the metallophosphoesterase superfamily. YfcE family.</text>
</comment>
<organism evidence="4 5">
    <name type="scientific">Clostridium paridis</name>
    <dbReference type="NCBI Taxonomy" id="2803863"/>
    <lineage>
        <taxon>Bacteria</taxon>
        <taxon>Bacillati</taxon>
        <taxon>Bacillota</taxon>
        <taxon>Clostridia</taxon>
        <taxon>Eubacteriales</taxon>
        <taxon>Clostridiaceae</taxon>
        <taxon>Clostridium</taxon>
    </lineage>
</organism>
<feature type="domain" description="Calcineurin-like phosphoesterase" evidence="3">
    <location>
        <begin position="1"/>
        <end position="196"/>
    </location>
</feature>
<dbReference type="InterPro" id="IPR000979">
    <property type="entry name" value="Phosphodiesterase_MJ0936/Vps29"/>
</dbReference>
<dbReference type="AlphaFoldDB" id="A0A937FIJ2"/>
<comment type="caution">
    <text evidence="4">The sequence shown here is derived from an EMBL/GenBank/DDBJ whole genome shotgun (WGS) entry which is preliminary data.</text>
</comment>
<dbReference type="EMBL" id="JAESWA010000022">
    <property type="protein sequence ID" value="MBL4932236.1"/>
    <property type="molecule type" value="Genomic_DNA"/>
</dbReference>
<dbReference type="InterPro" id="IPR011152">
    <property type="entry name" value="Pesterase_MJ0912"/>
</dbReference>
<dbReference type="PIRSF" id="PIRSF000883">
    <property type="entry name" value="Pesterase_MJ0912"/>
    <property type="match status" value="1"/>
</dbReference>
<evidence type="ECO:0000313" key="5">
    <source>
        <dbReference type="Proteomes" id="UP000623681"/>
    </source>
</evidence>
<dbReference type="InterPro" id="IPR024654">
    <property type="entry name" value="Calcineurin-like_PHP_lpxH"/>
</dbReference>
<dbReference type="Gene3D" id="3.60.21.10">
    <property type="match status" value="1"/>
</dbReference>